<name>A0A2U2I4V6_9BURK</name>
<sequence length="260" mass="28851">MIDIGANLTNQRFHADLDAVLERARQAGVCRIIVTGTSERASTEALALARRYPDYLRCTAGVHPHDASSWNEASAAAIAQLARQPEVVAVGECGLDYNRMFSPEREQLRCFEAQLALAAELQKPVFLHERDAHDAFFALLKQYRPALKGAVVHCFTGTLAQMREYLDLDCHIGITGWVCDERRGDDLREAVKHLPLDRLMIETDAPYLPPRHVRPKPAANRNEPMYLGAVLETVAAIRAQPAPALAAQVRGNTEAFFGLR</sequence>
<evidence type="ECO:0000256" key="6">
    <source>
        <dbReference type="ARBA" id="ARBA00022842"/>
    </source>
</evidence>
<dbReference type="OrthoDB" id="9810005at2"/>
<dbReference type="PIRSF" id="PIRSF005902">
    <property type="entry name" value="DNase_TatD"/>
    <property type="match status" value="1"/>
</dbReference>
<dbReference type="PROSITE" id="PS01090">
    <property type="entry name" value="TATD_2"/>
    <property type="match status" value="1"/>
</dbReference>
<dbReference type="InterPro" id="IPR001130">
    <property type="entry name" value="TatD-like"/>
</dbReference>
<gene>
    <name evidence="8" type="ORF">C7C56_006015</name>
</gene>
<keyword evidence="4 8" id="KW-0378">Hydrolase</keyword>
<dbReference type="InterPro" id="IPR050891">
    <property type="entry name" value="TatD-type_Hydrolase"/>
</dbReference>
<dbReference type="SUPFAM" id="SSF51556">
    <property type="entry name" value="Metallo-dependent hydrolases"/>
    <property type="match status" value="1"/>
</dbReference>
<keyword evidence="3 7" id="KW-0479">Metal-binding</keyword>
<reference evidence="8 9" key="1">
    <citation type="submission" date="2018-04" db="EMBL/GenBank/DDBJ databases">
        <title>Massilia violaceinigra sp. nov., a novel purple-pigmented bacterium isolated from Tianshan glacier, Xinjiang, China.</title>
        <authorList>
            <person name="Wang H."/>
        </authorList>
    </citation>
    <scope>NUCLEOTIDE SEQUENCE [LARGE SCALE GENOMIC DNA]</scope>
    <source>
        <strain evidence="8 9">B448-2</strain>
    </source>
</reference>
<dbReference type="Gene3D" id="3.20.20.140">
    <property type="entry name" value="Metal-dependent hydrolases"/>
    <property type="match status" value="1"/>
</dbReference>
<protein>
    <submittedName>
        <fullName evidence="8">Hydrolase TatD</fullName>
    </submittedName>
</protein>
<dbReference type="InterPro" id="IPR032466">
    <property type="entry name" value="Metal_Hydrolase"/>
</dbReference>
<dbReference type="EMBL" id="PXWF02000078">
    <property type="protein sequence ID" value="PWF54635.1"/>
    <property type="molecule type" value="Genomic_DNA"/>
</dbReference>
<organism evidence="8 9">
    <name type="scientific">Massilia glaciei</name>
    <dbReference type="NCBI Taxonomy" id="1524097"/>
    <lineage>
        <taxon>Bacteria</taxon>
        <taxon>Pseudomonadati</taxon>
        <taxon>Pseudomonadota</taxon>
        <taxon>Betaproteobacteria</taxon>
        <taxon>Burkholderiales</taxon>
        <taxon>Oxalobacteraceae</taxon>
        <taxon>Telluria group</taxon>
        <taxon>Massilia</taxon>
    </lineage>
</organism>
<evidence type="ECO:0000256" key="3">
    <source>
        <dbReference type="ARBA" id="ARBA00022723"/>
    </source>
</evidence>
<proteinExistence type="predicted"/>
<dbReference type="GO" id="GO:0046872">
    <property type="term" value="F:metal ion binding"/>
    <property type="evidence" value="ECO:0007669"/>
    <property type="project" value="UniProtKB-KW"/>
</dbReference>
<evidence type="ECO:0000256" key="4">
    <source>
        <dbReference type="ARBA" id="ARBA00022801"/>
    </source>
</evidence>
<feature type="binding site" evidence="7">
    <location>
        <position position="92"/>
    </location>
    <ligand>
        <name>a divalent metal cation</name>
        <dbReference type="ChEBI" id="CHEBI:60240"/>
        <label>1</label>
    </ligand>
</feature>
<keyword evidence="1" id="KW-0963">Cytoplasm</keyword>
<keyword evidence="9" id="KW-1185">Reference proteome</keyword>
<feature type="binding site" evidence="7">
    <location>
        <position position="153"/>
    </location>
    <ligand>
        <name>a divalent metal cation</name>
        <dbReference type="ChEBI" id="CHEBI:60240"/>
        <label>2</label>
    </ligand>
</feature>
<keyword evidence="2" id="KW-0540">Nuclease</keyword>
<dbReference type="PROSITE" id="PS01091">
    <property type="entry name" value="TATD_3"/>
    <property type="match status" value="1"/>
</dbReference>
<dbReference type="Pfam" id="PF01026">
    <property type="entry name" value="TatD_DNase"/>
    <property type="match status" value="1"/>
</dbReference>
<dbReference type="InterPro" id="IPR018228">
    <property type="entry name" value="DNase_TatD-rel_CS"/>
</dbReference>
<evidence type="ECO:0000256" key="7">
    <source>
        <dbReference type="PIRSR" id="PIRSR005902-1"/>
    </source>
</evidence>
<keyword evidence="6" id="KW-0460">Magnesium</keyword>
<dbReference type="FunFam" id="3.20.20.140:FF:000018">
    <property type="entry name" value="3'-5' ssDNA/RNA exonuclease TatD"/>
    <property type="match status" value="1"/>
</dbReference>
<evidence type="ECO:0000256" key="2">
    <source>
        <dbReference type="ARBA" id="ARBA00022722"/>
    </source>
</evidence>
<keyword evidence="5" id="KW-0269">Exonuclease</keyword>
<evidence type="ECO:0000256" key="1">
    <source>
        <dbReference type="ARBA" id="ARBA00022490"/>
    </source>
</evidence>
<evidence type="ECO:0000313" key="8">
    <source>
        <dbReference type="EMBL" id="PWF54635.1"/>
    </source>
</evidence>
<evidence type="ECO:0000313" key="9">
    <source>
        <dbReference type="Proteomes" id="UP000241421"/>
    </source>
</evidence>
<feature type="binding site" evidence="7">
    <location>
        <position position="204"/>
    </location>
    <ligand>
        <name>a divalent metal cation</name>
        <dbReference type="ChEBI" id="CHEBI:60240"/>
        <label>1</label>
    </ligand>
</feature>
<dbReference type="Proteomes" id="UP000241421">
    <property type="component" value="Unassembled WGS sequence"/>
</dbReference>
<dbReference type="AlphaFoldDB" id="A0A2U2I4V6"/>
<accession>A0A2U2I4V6</accession>
<dbReference type="GO" id="GO:0004527">
    <property type="term" value="F:exonuclease activity"/>
    <property type="evidence" value="ECO:0007669"/>
    <property type="project" value="UniProtKB-KW"/>
</dbReference>
<evidence type="ECO:0000256" key="5">
    <source>
        <dbReference type="ARBA" id="ARBA00022839"/>
    </source>
</evidence>
<feature type="binding site" evidence="7">
    <location>
        <position position="128"/>
    </location>
    <ligand>
        <name>a divalent metal cation</name>
        <dbReference type="ChEBI" id="CHEBI:60240"/>
        <label>2</label>
    </ligand>
</feature>
<dbReference type="CDD" id="cd01310">
    <property type="entry name" value="TatD_DNAse"/>
    <property type="match status" value="1"/>
</dbReference>
<comment type="caution">
    <text evidence="8">The sequence shown here is derived from an EMBL/GenBank/DDBJ whole genome shotgun (WGS) entry which is preliminary data.</text>
</comment>
<dbReference type="PANTHER" id="PTHR10060">
    <property type="entry name" value="TATD FAMILY DEOXYRIBONUCLEASE"/>
    <property type="match status" value="1"/>
</dbReference>
<dbReference type="PANTHER" id="PTHR10060:SF15">
    <property type="entry name" value="DEOXYRIBONUCLEASE TATDN1"/>
    <property type="match status" value="1"/>
</dbReference>